<dbReference type="GO" id="GO:0016747">
    <property type="term" value="F:acyltransferase activity, transferring groups other than amino-acyl groups"/>
    <property type="evidence" value="ECO:0007669"/>
    <property type="project" value="InterPro"/>
</dbReference>
<evidence type="ECO:0000256" key="1">
    <source>
        <dbReference type="ARBA" id="ARBA00022679"/>
    </source>
</evidence>
<dbReference type="Pfam" id="PF00583">
    <property type="entry name" value="Acetyltransf_1"/>
    <property type="match status" value="1"/>
</dbReference>
<dbReference type="InterPro" id="IPR016181">
    <property type="entry name" value="Acyl_CoA_acyltransferase"/>
</dbReference>
<dbReference type="AlphaFoldDB" id="A0A5B2WWV5"/>
<evidence type="ECO:0000256" key="2">
    <source>
        <dbReference type="ARBA" id="ARBA00023315"/>
    </source>
</evidence>
<sequence>MLAHMLVYQLTAEDRELLDVAVRRFRRIEVADHRPFLTDPATVVFVALDGNDLVGWAWGLRQRHVAGYSQVQLYELEVVRAARRRGVGRALVTAMLELVVCEGHRKMWLFTDENNAAAKALYESVGGGPSAHDDAAYWWTFDDAERRTGQG</sequence>
<dbReference type="PROSITE" id="PS51186">
    <property type="entry name" value="GNAT"/>
    <property type="match status" value="1"/>
</dbReference>
<proteinExistence type="predicted"/>
<comment type="caution">
    <text evidence="4">The sequence shown here is derived from an EMBL/GenBank/DDBJ whole genome shotgun (WGS) entry which is preliminary data.</text>
</comment>
<feature type="domain" description="N-acetyltransferase" evidence="3">
    <location>
        <begin position="5"/>
        <end position="148"/>
    </location>
</feature>
<gene>
    <name evidence="4" type="ORF">F0L68_27795</name>
</gene>
<keyword evidence="2" id="KW-0012">Acyltransferase</keyword>
<dbReference type="Gene3D" id="3.40.630.30">
    <property type="match status" value="1"/>
</dbReference>
<accession>A0A5B2WWV5</accession>
<keyword evidence="5" id="KW-1185">Reference proteome</keyword>
<dbReference type="PANTHER" id="PTHR43877">
    <property type="entry name" value="AMINOALKYLPHOSPHONATE N-ACETYLTRANSFERASE-RELATED-RELATED"/>
    <property type="match status" value="1"/>
</dbReference>
<dbReference type="EMBL" id="VUOB01000054">
    <property type="protein sequence ID" value="KAA2255985.1"/>
    <property type="molecule type" value="Genomic_DNA"/>
</dbReference>
<dbReference type="OrthoDB" id="4774939at2"/>
<dbReference type="SUPFAM" id="SSF55729">
    <property type="entry name" value="Acyl-CoA N-acyltransferases (Nat)"/>
    <property type="match status" value="1"/>
</dbReference>
<organism evidence="4 5">
    <name type="scientific">Solihabitans fulvus</name>
    <dbReference type="NCBI Taxonomy" id="1892852"/>
    <lineage>
        <taxon>Bacteria</taxon>
        <taxon>Bacillati</taxon>
        <taxon>Actinomycetota</taxon>
        <taxon>Actinomycetes</taxon>
        <taxon>Pseudonocardiales</taxon>
        <taxon>Pseudonocardiaceae</taxon>
        <taxon>Solihabitans</taxon>
    </lineage>
</organism>
<reference evidence="4 5" key="2">
    <citation type="submission" date="2019-09" db="EMBL/GenBank/DDBJ databases">
        <authorList>
            <person name="Jin C."/>
        </authorList>
    </citation>
    <scope>NUCLEOTIDE SEQUENCE [LARGE SCALE GENOMIC DNA]</scope>
    <source>
        <strain evidence="4 5">AN110305</strain>
    </source>
</reference>
<dbReference type="Proteomes" id="UP000323454">
    <property type="component" value="Unassembled WGS sequence"/>
</dbReference>
<keyword evidence="1 4" id="KW-0808">Transferase</keyword>
<evidence type="ECO:0000313" key="4">
    <source>
        <dbReference type="EMBL" id="KAA2255985.1"/>
    </source>
</evidence>
<name>A0A5B2WWV5_9PSEU</name>
<protein>
    <submittedName>
        <fullName evidence="4">GNAT family N-acetyltransferase</fullName>
    </submittedName>
</protein>
<evidence type="ECO:0000313" key="5">
    <source>
        <dbReference type="Proteomes" id="UP000323454"/>
    </source>
</evidence>
<reference evidence="4 5" key="1">
    <citation type="submission" date="2019-09" db="EMBL/GenBank/DDBJ databases">
        <title>Goodfellowia gen. nov., a new genus of the Pseudonocardineae related to Actinoalloteichus, containing Goodfellowia coeruleoviolacea gen. nov., comb. nov. gen. nov., comb. nov.</title>
        <authorList>
            <person name="Labeda D."/>
        </authorList>
    </citation>
    <scope>NUCLEOTIDE SEQUENCE [LARGE SCALE GENOMIC DNA]</scope>
    <source>
        <strain evidence="4 5">AN110305</strain>
    </source>
</reference>
<dbReference type="InterPro" id="IPR050832">
    <property type="entry name" value="Bact_Acetyltransf"/>
</dbReference>
<dbReference type="InterPro" id="IPR000182">
    <property type="entry name" value="GNAT_dom"/>
</dbReference>
<evidence type="ECO:0000259" key="3">
    <source>
        <dbReference type="PROSITE" id="PS51186"/>
    </source>
</evidence>